<dbReference type="InterPro" id="IPR051599">
    <property type="entry name" value="Cell_Envelope_Assoc"/>
</dbReference>
<feature type="transmembrane region" description="Helical" evidence="1">
    <location>
        <begin position="55"/>
        <end position="76"/>
    </location>
</feature>
<accession>A0ABX6JZB3</accession>
<keyword evidence="1" id="KW-0812">Transmembrane</keyword>
<keyword evidence="1" id="KW-0472">Membrane</keyword>
<dbReference type="EMBL" id="CP049933">
    <property type="protein sequence ID" value="QIM19577.1"/>
    <property type="molecule type" value="Genomic_DNA"/>
</dbReference>
<dbReference type="CDD" id="cd06259">
    <property type="entry name" value="YdcF-like"/>
    <property type="match status" value="1"/>
</dbReference>
<reference evidence="3 4" key="1">
    <citation type="submission" date="2020-03" db="EMBL/GenBank/DDBJ databases">
        <title>Leucobacter sp. nov., isolated from beetles.</title>
        <authorList>
            <person name="Hyun D.-W."/>
            <person name="Bae J.-W."/>
        </authorList>
    </citation>
    <scope>NUCLEOTIDE SEQUENCE [LARGE SCALE GENOMIC DNA]</scope>
    <source>
        <strain evidence="3 4">HDW9A</strain>
    </source>
</reference>
<dbReference type="InterPro" id="IPR014729">
    <property type="entry name" value="Rossmann-like_a/b/a_fold"/>
</dbReference>
<name>A0ABX6JZB3_9MICO</name>
<dbReference type="PANTHER" id="PTHR30336:SF4">
    <property type="entry name" value="ENVELOPE BIOGENESIS FACTOR ELYC"/>
    <property type="match status" value="1"/>
</dbReference>
<organism evidence="3 4">
    <name type="scientific">Leucobacter coleopterorum</name>
    <dbReference type="NCBI Taxonomy" id="2714933"/>
    <lineage>
        <taxon>Bacteria</taxon>
        <taxon>Bacillati</taxon>
        <taxon>Actinomycetota</taxon>
        <taxon>Actinomycetes</taxon>
        <taxon>Micrococcales</taxon>
        <taxon>Microbacteriaceae</taxon>
        <taxon>Leucobacter</taxon>
    </lineage>
</organism>
<dbReference type="Pfam" id="PF02698">
    <property type="entry name" value="DUF218"/>
    <property type="match status" value="1"/>
</dbReference>
<keyword evidence="1" id="KW-1133">Transmembrane helix</keyword>
<feature type="transmembrane region" description="Helical" evidence="1">
    <location>
        <begin position="29"/>
        <end position="48"/>
    </location>
</feature>
<dbReference type="RefSeq" id="WP_166331819.1">
    <property type="nucleotide sequence ID" value="NZ_CP049933.1"/>
</dbReference>
<feature type="transmembrane region" description="Helical" evidence="1">
    <location>
        <begin position="312"/>
        <end position="335"/>
    </location>
</feature>
<sequence>MFSLIAAVALTLLFVRAWRRDRRRLRNGYLLFGAVWFGIAAIGEFLTYVFPAFGLVLFGVIALLPLTVLVLAIVLIKNGVEMARRESRSLGNLLSLLAGLCLLAAPAVILWLVLHPNAATLSLAALMTLVATYVGTYFVVFFGYAIVYSRASAKVRPDVIIVLGAGLIGEAVPPLLAGRLDRAIEIWRSCPTDAKPLLIPSGGQGDDEVRPEGEAMAEYLLRAGIPATHIAAETRSRNTEQNLLFSSEILRERAAGDQVLIVTSDYHVLRAAILAQRVGIAAEATGSRTARYFRPSAFLREFIAILSYSRGLNIAAACIVVLGSVAAGMFGTTVLR</sequence>
<feature type="domain" description="DUF218" evidence="2">
    <location>
        <begin position="158"/>
        <end position="303"/>
    </location>
</feature>
<keyword evidence="4" id="KW-1185">Reference proteome</keyword>
<proteinExistence type="predicted"/>
<protein>
    <submittedName>
        <fullName evidence="3">YdcF family protein</fullName>
    </submittedName>
</protein>
<dbReference type="Gene3D" id="3.40.50.620">
    <property type="entry name" value="HUPs"/>
    <property type="match status" value="1"/>
</dbReference>
<evidence type="ECO:0000256" key="1">
    <source>
        <dbReference type="SAM" id="Phobius"/>
    </source>
</evidence>
<gene>
    <name evidence="3" type="ORF">G7066_15150</name>
</gene>
<dbReference type="InterPro" id="IPR003848">
    <property type="entry name" value="DUF218"/>
</dbReference>
<dbReference type="PANTHER" id="PTHR30336">
    <property type="entry name" value="INNER MEMBRANE PROTEIN, PROBABLE PERMEASE"/>
    <property type="match status" value="1"/>
</dbReference>
<dbReference type="Proteomes" id="UP000503441">
    <property type="component" value="Chromosome"/>
</dbReference>
<feature type="transmembrane region" description="Helical" evidence="1">
    <location>
        <begin position="121"/>
        <end position="147"/>
    </location>
</feature>
<evidence type="ECO:0000313" key="4">
    <source>
        <dbReference type="Proteomes" id="UP000503441"/>
    </source>
</evidence>
<feature type="transmembrane region" description="Helical" evidence="1">
    <location>
        <begin position="96"/>
        <end position="114"/>
    </location>
</feature>
<evidence type="ECO:0000259" key="2">
    <source>
        <dbReference type="Pfam" id="PF02698"/>
    </source>
</evidence>
<evidence type="ECO:0000313" key="3">
    <source>
        <dbReference type="EMBL" id="QIM19577.1"/>
    </source>
</evidence>